<keyword evidence="4" id="KW-1185">Reference proteome</keyword>
<proteinExistence type="predicted"/>
<protein>
    <submittedName>
        <fullName evidence="3">Kinase-like protein</fullName>
    </submittedName>
</protein>
<name>A0A4Y7Q3C8_9AGAM</name>
<dbReference type="OrthoDB" id="122279at2759"/>
<dbReference type="InterPro" id="IPR011009">
    <property type="entry name" value="Kinase-like_dom_sf"/>
</dbReference>
<dbReference type="STRING" id="50990.A0A4Y7Q3C8"/>
<dbReference type="InterPro" id="IPR001245">
    <property type="entry name" value="Ser-Thr/Tyr_kinase_cat_dom"/>
</dbReference>
<organism evidence="3 4">
    <name type="scientific">Rickenella mellea</name>
    <dbReference type="NCBI Taxonomy" id="50990"/>
    <lineage>
        <taxon>Eukaryota</taxon>
        <taxon>Fungi</taxon>
        <taxon>Dikarya</taxon>
        <taxon>Basidiomycota</taxon>
        <taxon>Agaricomycotina</taxon>
        <taxon>Agaricomycetes</taxon>
        <taxon>Hymenochaetales</taxon>
        <taxon>Rickenellaceae</taxon>
        <taxon>Rickenella</taxon>
    </lineage>
</organism>
<reference evidence="3 4" key="1">
    <citation type="submission" date="2018-06" db="EMBL/GenBank/DDBJ databases">
        <title>A transcriptomic atlas of mushroom development highlights an independent origin of complex multicellularity.</title>
        <authorList>
            <consortium name="DOE Joint Genome Institute"/>
            <person name="Krizsan K."/>
            <person name="Almasi E."/>
            <person name="Merenyi Z."/>
            <person name="Sahu N."/>
            <person name="Viragh M."/>
            <person name="Koszo T."/>
            <person name="Mondo S."/>
            <person name="Kiss B."/>
            <person name="Balint B."/>
            <person name="Kues U."/>
            <person name="Barry K."/>
            <person name="Hegedus J.C."/>
            <person name="Henrissat B."/>
            <person name="Johnson J."/>
            <person name="Lipzen A."/>
            <person name="Ohm R."/>
            <person name="Nagy I."/>
            <person name="Pangilinan J."/>
            <person name="Yan J."/>
            <person name="Xiong Y."/>
            <person name="Grigoriev I.V."/>
            <person name="Hibbett D.S."/>
            <person name="Nagy L.G."/>
        </authorList>
    </citation>
    <scope>NUCLEOTIDE SEQUENCE [LARGE SCALE GENOMIC DNA]</scope>
    <source>
        <strain evidence="3 4">SZMC22713</strain>
    </source>
</reference>
<feature type="domain" description="Protein kinase" evidence="2">
    <location>
        <begin position="339"/>
        <end position="608"/>
    </location>
</feature>
<dbReference type="Pfam" id="PF07714">
    <property type="entry name" value="PK_Tyr_Ser-Thr"/>
    <property type="match status" value="1"/>
</dbReference>
<dbReference type="InterPro" id="IPR051681">
    <property type="entry name" value="Ser/Thr_Kinases-Pseudokinases"/>
</dbReference>
<dbReference type="EMBL" id="ML170178">
    <property type="protein sequence ID" value="TDL21786.1"/>
    <property type="molecule type" value="Genomic_DNA"/>
</dbReference>
<feature type="region of interest" description="Disordered" evidence="1">
    <location>
        <begin position="93"/>
        <end position="127"/>
    </location>
</feature>
<evidence type="ECO:0000259" key="2">
    <source>
        <dbReference type="PROSITE" id="PS50011"/>
    </source>
</evidence>
<evidence type="ECO:0000313" key="3">
    <source>
        <dbReference type="EMBL" id="TDL21786.1"/>
    </source>
</evidence>
<keyword evidence="3" id="KW-0808">Transferase</keyword>
<dbReference type="SMART" id="SM00220">
    <property type="entry name" value="S_TKc"/>
    <property type="match status" value="1"/>
</dbReference>
<evidence type="ECO:0000313" key="4">
    <source>
        <dbReference type="Proteomes" id="UP000294933"/>
    </source>
</evidence>
<feature type="compositionally biased region" description="Basic residues" evidence="1">
    <location>
        <begin position="682"/>
        <end position="697"/>
    </location>
</feature>
<gene>
    <name evidence="3" type="ORF">BD410DRAFT_898630</name>
</gene>
<dbReference type="InterPro" id="IPR000719">
    <property type="entry name" value="Prot_kinase_dom"/>
</dbReference>
<dbReference type="PROSITE" id="PS00108">
    <property type="entry name" value="PROTEIN_KINASE_ST"/>
    <property type="match status" value="1"/>
</dbReference>
<accession>A0A4Y7Q3C8</accession>
<dbReference type="AlphaFoldDB" id="A0A4Y7Q3C8"/>
<dbReference type="VEuPathDB" id="FungiDB:BD410DRAFT_898630"/>
<dbReference type="PROSITE" id="PS50011">
    <property type="entry name" value="PROTEIN_KINASE_DOM"/>
    <property type="match status" value="1"/>
</dbReference>
<keyword evidence="3" id="KW-0418">Kinase</keyword>
<dbReference type="Gene3D" id="1.10.510.10">
    <property type="entry name" value="Transferase(Phosphotransferase) domain 1"/>
    <property type="match status" value="1"/>
</dbReference>
<sequence>MNYVVGSVNDSPHTPPTKIPSISKHAEPPHPLFLLPNDEFISGANLKLLNTNGGDLSELKSAHFEQIGHTSRAASTNKQDLSIPKSQIEPLTIPGIENGKKRQLDDEESEENIRKRKKKPGESPKVTCQMTSVNSRASPFPQPVKAESVGTWETWWRENTVEMAALLTNYTKFDAYTKMECVMLARSAKIYQRLVVYICVQMKAFPGVHESFNSLRETLSGWAEWDELQWLARHHVVRRTLWDKLRKTNTVSTIPLKMACNMLDIMNFDMSAIHEKVMTVLNDREVKKKFLGLCQSDPIPVANLFQTLLDQNNLPTEHRSQLARTLARLAKSSRCYPDCLLLSTIRRTGTDPVAGGGFADSVQERVLKLSNVTQEFAHEAVIWRQLKHPNILPFYGVFKGDELFDRLCLVSPWMDAGNVIDYLNVHPDSDRLSLLSDVARGLEYLHLFQPPIIHGDLKGANIFVSPSLTACLGDFGLARFRDSQESTLGATTGNATGTLRWQAPELLTIGDEGESICRSEKCDIYSFGCVCLELMTGKPPFPEIRNDGAVMMAIAKGQTPQRPLEKVFERGLDNKLWALMQECWNVYPALRPRTGHLVEYFQLRHGATTLGVENSEDPSPGVRASLGKYGFPDGFVSHVSNFYAQAESNGTIQPKEQSGFAAALPRGQERSNAIPAPLPKIQARRKKSQSKVAHSRRQATAIAKLYEQRG</sequence>
<dbReference type="SUPFAM" id="SSF56112">
    <property type="entry name" value="Protein kinase-like (PK-like)"/>
    <property type="match status" value="1"/>
</dbReference>
<dbReference type="InterPro" id="IPR008271">
    <property type="entry name" value="Ser/Thr_kinase_AS"/>
</dbReference>
<dbReference type="GO" id="GO:0005524">
    <property type="term" value="F:ATP binding"/>
    <property type="evidence" value="ECO:0007669"/>
    <property type="project" value="InterPro"/>
</dbReference>
<feature type="region of interest" description="Disordered" evidence="1">
    <location>
        <begin position="664"/>
        <end position="698"/>
    </location>
</feature>
<dbReference type="Proteomes" id="UP000294933">
    <property type="component" value="Unassembled WGS sequence"/>
</dbReference>
<dbReference type="PANTHER" id="PTHR44329:SF214">
    <property type="entry name" value="PROTEIN KINASE DOMAIN-CONTAINING PROTEIN"/>
    <property type="match status" value="1"/>
</dbReference>
<dbReference type="PANTHER" id="PTHR44329">
    <property type="entry name" value="SERINE/THREONINE-PROTEIN KINASE TNNI3K-RELATED"/>
    <property type="match status" value="1"/>
</dbReference>
<dbReference type="GO" id="GO:0004674">
    <property type="term" value="F:protein serine/threonine kinase activity"/>
    <property type="evidence" value="ECO:0007669"/>
    <property type="project" value="TreeGrafter"/>
</dbReference>
<evidence type="ECO:0000256" key="1">
    <source>
        <dbReference type="SAM" id="MobiDB-lite"/>
    </source>
</evidence>
<feature type="region of interest" description="Disordered" evidence="1">
    <location>
        <begin position="1"/>
        <end position="25"/>
    </location>
</feature>